<dbReference type="PANTHER" id="PTHR35205">
    <property type="entry name" value="NB-ARC AND TPR DOMAIN PROTEIN"/>
    <property type="match status" value="1"/>
</dbReference>
<dbReference type="EMBL" id="JAULSV010000004">
    <property type="protein sequence ID" value="KAK0646760.1"/>
    <property type="molecule type" value="Genomic_DNA"/>
</dbReference>
<dbReference type="InterPro" id="IPR019734">
    <property type="entry name" value="TPR_rpt"/>
</dbReference>
<feature type="domain" description="DUF7779" evidence="3">
    <location>
        <begin position="562"/>
        <end position="651"/>
    </location>
</feature>
<dbReference type="Proteomes" id="UP001174936">
    <property type="component" value="Unassembled WGS sequence"/>
</dbReference>
<dbReference type="Gene3D" id="1.25.40.10">
    <property type="entry name" value="Tetratricopeptide repeat domain"/>
    <property type="match status" value="2"/>
</dbReference>
<evidence type="ECO:0000313" key="4">
    <source>
        <dbReference type="EMBL" id="KAK0646760.1"/>
    </source>
</evidence>
<proteinExistence type="predicted"/>
<feature type="region of interest" description="Disordered" evidence="1">
    <location>
        <begin position="1"/>
        <end position="20"/>
    </location>
</feature>
<accession>A0AA40CPX7</accession>
<comment type="caution">
    <text evidence="4">The sequence shown here is derived from an EMBL/GenBank/DDBJ whole genome shotgun (WGS) entry which is preliminary data.</text>
</comment>
<dbReference type="SUPFAM" id="SSF52540">
    <property type="entry name" value="P-loop containing nucleoside triphosphate hydrolases"/>
    <property type="match status" value="1"/>
</dbReference>
<dbReference type="PANTHER" id="PTHR35205:SF1">
    <property type="entry name" value="ZU5 DOMAIN-CONTAINING PROTEIN"/>
    <property type="match status" value="1"/>
</dbReference>
<organism evidence="4 5">
    <name type="scientific">Cercophora newfieldiana</name>
    <dbReference type="NCBI Taxonomy" id="92897"/>
    <lineage>
        <taxon>Eukaryota</taxon>
        <taxon>Fungi</taxon>
        <taxon>Dikarya</taxon>
        <taxon>Ascomycota</taxon>
        <taxon>Pezizomycotina</taxon>
        <taxon>Sordariomycetes</taxon>
        <taxon>Sordariomycetidae</taxon>
        <taxon>Sordariales</taxon>
        <taxon>Lasiosphaeriaceae</taxon>
        <taxon>Cercophora</taxon>
    </lineage>
</organism>
<dbReference type="SMART" id="SM00028">
    <property type="entry name" value="TPR"/>
    <property type="match status" value="4"/>
</dbReference>
<sequence>MATVKAQGNGLAGKGGSGRGKVMLSRLTPRFGLTRKKDGTTTTTIAVAATAITHTPAAIALTALHSGTPAGITVWEDSVMQYLARLDPKDLEYVKHLPGLGQEGVKDYLRSLTRSYSEQRASKILSLIEPIALAVNSFRRVIGSMVQSNPEIAALVWGSVQLLLEMCILPTLVHEKILGMLDTLCVYLPLFENWRNLYPHESFTHLGEKVRAACREFVGFTVHAIRFLRRNAALNVLLSIVSPSLSGKFVEAEIKIKRHTEHLAIQTQTAEAESSRSRDRVILEMLKATGPSGQGVTPTKTTLPFRYLQHVIRNHAFFDREQELSEVHTQLERGRLPATRDTRLSSAVLHGIGGVGKSSIAVEYLYAHYDDYPVIIWMYADQEDKLTAQFVQLARFLGLIENGRTDKAHEDVLHWISNLDVNWLLVLDNADDLSKLDPYWPSAKHGGILVTSRNSFQGSGSRSFATSGVAVKPFTADQGAQFLLRALPADRPITEADSGAARDVSNIFDGLPLGLKQASCYMQTRHCRPGDYFERWVQDRGTLEGTPVPGYAKNLTNVWELSMQMLSQDSTDLLDLLAVLDPDSIPAELFAKHVHLTPFLPPSANGTVSFRYIDAVAGLSDQSLVHVKASGAILSLHRFFQDSTLHKLRQNATRYQEVYRSVLVMLKSAVPPDDFLTLKHVSIWTVMETYIPHLERLYQQALKGPVETEALNLLVHVSGRAAGHYLETGQYGHGEALLARTKNLTSSRPDICPVTLSKIYYYHGRLCQETNQPVGAVENLERALALWNQAAQEAKAGEKVYPAILHENLGMSCIGAQRFDEAKMALQQAIDIARQPETACANVLGDFLQCLAACHLHEGNIDAAEDMVRRALLERCGADNENRGGALYTLGNVCLRQNKYHEALQLHQDVLRIYTEDLGHTHHWVADSCHKVGCILSMPGFDGRDLVKAE</sequence>
<dbReference type="InterPro" id="IPR011990">
    <property type="entry name" value="TPR-like_helical_dom_sf"/>
</dbReference>
<keyword evidence="5" id="KW-1185">Reference proteome</keyword>
<dbReference type="Gene3D" id="3.40.50.300">
    <property type="entry name" value="P-loop containing nucleotide triphosphate hydrolases"/>
    <property type="match status" value="1"/>
</dbReference>
<dbReference type="InterPro" id="IPR027417">
    <property type="entry name" value="P-loop_NTPase"/>
</dbReference>
<dbReference type="Pfam" id="PF24809">
    <property type="entry name" value="DUF7708"/>
    <property type="match status" value="1"/>
</dbReference>
<dbReference type="SUPFAM" id="SSF48452">
    <property type="entry name" value="TPR-like"/>
    <property type="match status" value="1"/>
</dbReference>
<evidence type="ECO:0000313" key="5">
    <source>
        <dbReference type="Proteomes" id="UP001174936"/>
    </source>
</evidence>
<name>A0AA40CPX7_9PEZI</name>
<evidence type="ECO:0008006" key="6">
    <source>
        <dbReference type="Google" id="ProtNLM"/>
    </source>
</evidence>
<gene>
    <name evidence="4" type="ORF">B0T16DRAFT_458645</name>
</gene>
<protein>
    <recommendedName>
        <fullName evidence="6">NB-ARC domain-containing protein</fullName>
    </recommendedName>
</protein>
<evidence type="ECO:0000259" key="3">
    <source>
        <dbReference type="Pfam" id="PF25000"/>
    </source>
</evidence>
<dbReference type="InterPro" id="IPR056681">
    <property type="entry name" value="DUF7779"/>
</dbReference>
<dbReference type="AlphaFoldDB" id="A0AA40CPX7"/>
<dbReference type="InterPro" id="IPR056125">
    <property type="entry name" value="DUF7708"/>
</dbReference>
<reference evidence="4" key="1">
    <citation type="submission" date="2023-06" db="EMBL/GenBank/DDBJ databases">
        <title>Genome-scale phylogeny and comparative genomics of the fungal order Sordariales.</title>
        <authorList>
            <consortium name="Lawrence Berkeley National Laboratory"/>
            <person name="Hensen N."/>
            <person name="Bonometti L."/>
            <person name="Westerberg I."/>
            <person name="Brannstrom I.O."/>
            <person name="Guillou S."/>
            <person name="Cros-Aarteil S."/>
            <person name="Calhoun S."/>
            <person name="Haridas S."/>
            <person name="Kuo A."/>
            <person name="Mondo S."/>
            <person name="Pangilinan J."/>
            <person name="Riley R."/>
            <person name="Labutti K."/>
            <person name="Andreopoulos B."/>
            <person name="Lipzen A."/>
            <person name="Chen C."/>
            <person name="Yanf M."/>
            <person name="Daum C."/>
            <person name="Ng V."/>
            <person name="Clum A."/>
            <person name="Steindorff A."/>
            <person name="Ohm R."/>
            <person name="Martin F."/>
            <person name="Silar P."/>
            <person name="Natvig D."/>
            <person name="Lalanne C."/>
            <person name="Gautier V."/>
            <person name="Ament-Velasquez S.L."/>
            <person name="Kruys A."/>
            <person name="Hutchinson M.I."/>
            <person name="Powell A.J."/>
            <person name="Barry K."/>
            <person name="Miller A.N."/>
            <person name="Grigoriev I.V."/>
            <person name="Debuchy R."/>
            <person name="Gladieux P."/>
            <person name="Thoren M.H."/>
            <person name="Johannesson H."/>
        </authorList>
    </citation>
    <scope>NUCLEOTIDE SEQUENCE</scope>
    <source>
        <strain evidence="4">SMH2532-1</strain>
    </source>
</reference>
<dbReference type="Pfam" id="PF13424">
    <property type="entry name" value="TPR_12"/>
    <property type="match status" value="1"/>
</dbReference>
<dbReference type="Pfam" id="PF25000">
    <property type="entry name" value="DUF7779"/>
    <property type="match status" value="1"/>
</dbReference>
<evidence type="ECO:0000256" key="1">
    <source>
        <dbReference type="SAM" id="MobiDB-lite"/>
    </source>
</evidence>
<evidence type="ECO:0000259" key="2">
    <source>
        <dbReference type="Pfam" id="PF24809"/>
    </source>
</evidence>
<feature type="compositionally biased region" description="Gly residues" evidence="1">
    <location>
        <begin position="10"/>
        <end position="19"/>
    </location>
</feature>
<feature type="domain" description="DUF7708" evidence="2">
    <location>
        <begin position="134"/>
        <end position="270"/>
    </location>
</feature>